<comment type="caution">
    <text evidence="2">The sequence shown here is derived from an EMBL/GenBank/DDBJ whole genome shotgun (WGS) entry which is preliminary data.</text>
</comment>
<keyword evidence="1" id="KW-1133">Transmembrane helix</keyword>
<gene>
    <name evidence="2" type="ORF">KDK_10860</name>
</gene>
<keyword evidence="1" id="KW-0812">Transmembrane</keyword>
<keyword evidence="1" id="KW-0472">Membrane</keyword>
<keyword evidence="3" id="KW-1185">Reference proteome</keyword>
<dbReference type="Proteomes" id="UP000287188">
    <property type="component" value="Unassembled WGS sequence"/>
</dbReference>
<feature type="transmembrane region" description="Helical" evidence="1">
    <location>
        <begin position="90"/>
        <end position="115"/>
    </location>
</feature>
<evidence type="ECO:0000313" key="3">
    <source>
        <dbReference type="Proteomes" id="UP000287188"/>
    </source>
</evidence>
<sequence>MFSLKRMLGIHQGRERLDVLISLVLPGFLMVISSYTNAWAFTGGNLTFSTWAETVNTLDAVFRGLFVEALVFTCFKLVKMLCSAKDWRLYFAALIPGFVGLVAVIVSAGCGLAWVIKSGSMDWMVHAIAQYLPSWVVGVFQSGMGLLFPVSLMVLAIYDLGSLIEEHIHRGIHLRSLAMRVQSAEHHQTMLSMAQQEANEDAEIQNSYKDMARVNARQAVDAARNGDYTFGFAKVTEQLPASGPTQVKRISPNMSYPGLSAPPTPNQLRAPGVPPIAPQASYINGQYTTNVAPTGVTQPITIPPAPMPQPEPSMVKRALSWMGGATNGAS</sequence>
<proteinExistence type="predicted"/>
<feature type="transmembrane region" description="Helical" evidence="1">
    <location>
        <begin position="135"/>
        <end position="158"/>
    </location>
</feature>
<dbReference type="AlphaFoldDB" id="A0A402ADW8"/>
<feature type="transmembrane region" description="Helical" evidence="1">
    <location>
        <begin position="20"/>
        <end position="40"/>
    </location>
</feature>
<organism evidence="2 3">
    <name type="scientific">Dictyobacter kobayashii</name>
    <dbReference type="NCBI Taxonomy" id="2014872"/>
    <lineage>
        <taxon>Bacteria</taxon>
        <taxon>Bacillati</taxon>
        <taxon>Chloroflexota</taxon>
        <taxon>Ktedonobacteria</taxon>
        <taxon>Ktedonobacterales</taxon>
        <taxon>Dictyobacteraceae</taxon>
        <taxon>Dictyobacter</taxon>
    </lineage>
</organism>
<accession>A0A402ADW8</accession>
<dbReference type="EMBL" id="BIFS01000001">
    <property type="protein sequence ID" value="GCE17286.1"/>
    <property type="molecule type" value="Genomic_DNA"/>
</dbReference>
<evidence type="ECO:0000256" key="1">
    <source>
        <dbReference type="SAM" id="Phobius"/>
    </source>
</evidence>
<reference evidence="3" key="1">
    <citation type="submission" date="2018-12" db="EMBL/GenBank/DDBJ databases">
        <title>Tengunoibacter tsumagoiensis gen. nov., sp. nov., Dictyobacter kobayashii sp. nov., D. alpinus sp. nov., and D. joshuensis sp. nov. and description of Dictyobacteraceae fam. nov. within the order Ktedonobacterales isolated from Tengu-no-mugimeshi.</title>
        <authorList>
            <person name="Wang C.M."/>
            <person name="Zheng Y."/>
            <person name="Sakai Y."/>
            <person name="Toyoda A."/>
            <person name="Minakuchi Y."/>
            <person name="Abe K."/>
            <person name="Yokota A."/>
            <person name="Yabe S."/>
        </authorList>
    </citation>
    <scope>NUCLEOTIDE SEQUENCE [LARGE SCALE GENOMIC DNA]</scope>
    <source>
        <strain evidence="3">Uno11</strain>
    </source>
</reference>
<protein>
    <submittedName>
        <fullName evidence="2">Uncharacterized protein</fullName>
    </submittedName>
</protein>
<name>A0A402ADW8_9CHLR</name>
<evidence type="ECO:0000313" key="2">
    <source>
        <dbReference type="EMBL" id="GCE17286.1"/>
    </source>
</evidence>